<comment type="caution">
    <text evidence="11">The sequence shown here is derived from an EMBL/GenBank/DDBJ whole genome shotgun (WGS) entry which is preliminary data.</text>
</comment>
<dbReference type="GO" id="GO:0051028">
    <property type="term" value="P:mRNA transport"/>
    <property type="evidence" value="ECO:0007669"/>
    <property type="project" value="UniProtKB-UniRule"/>
</dbReference>
<feature type="region of interest" description="Disordered" evidence="10">
    <location>
        <begin position="285"/>
        <end position="314"/>
    </location>
</feature>
<dbReference type="GO" id="GO:0003723">
    <property type="term" value="F:RNA binding"/>
    <property type="evidence" value="ECO:0007669"/>
    <property type="project" value="UniProtKB-KW"/>
</dbReference>
<sequence length="691" mass="75729">MDSKPASSSSSSRAHPSSRKTSISADSRRSLSISPTNPRTTHQKSQLPLPLRTQESNILSPSSSSTKFSQLKAFHRSVSSSSADQLAQRPPRTLSRKPSSTKTLPTKNSNCNFKSAQSTPPTPNGQPTHQNHQVTMLKEQLAKLQSELRIARGQVATLDNQLTRSKTPPSKTPPFGSSLNSSQRLQQQQQQQHSSHSTQPSRPATPSRSPKSRKKSNSASKSHSLRKSSSSANSEQTDGLSIRFISGPGIHSSRSPQPSSIMDDSSLPISDSGYIKDPDGVWVPLNSPPAHSPSLNLSSSARYKSPSPSEAPRGISRIPISAVALGRVLAGDPLVPDHQSFQADIAEEQEPAEDHCDSVPRNSEYSSGASLSSPQIDDQNTTASTEPPGSHPPAVSRQPRGNPFFSSGGGRDRGAMIHQNSNADRTTNGGNTGKVITTLQSDLLYARTALDQSKSQLRLSQRAVESLNRQTEDLKESMSRLRLENEGLSKMLSRKERTVSELMDRLKRSEAELSTLKQEKKELDVNFKKISKETDEVVKDSVRRRDRAETQYEAVRSGVKSLSEGWKRDVTTLKQDICRLEEKHRKEMEDSRLKYNTLAKLHASRSGALSRIETDLNNLQSSKEGFIAKYTSELSGLRAHLEEEEKKSSEGLQLAKEVSDECARFKRILRNHSTGSSSSSAPGPPHPKLKP</sequence>
<feature type="compositionally biased region" description="Low complexity" evidence="10">
    <location>
        <begin position="165"/>
        <end position="209"/>
    </location>
</feature>
<feature type="compositionally biased region" description="Low complexity" evidence="10">
    <location>
        <begin position="1"/>
        <end position="22"/>
    </location>
</feature>
<dbReference type="AlphaFoldDB" id="A0A5B0SHU7"/>
<evidence type="ECO:0000256" key="1">
    <source>
        <dbReference type="ARBA" id="ARBA00008123"/>
    </source>
</evidence>
<feature type="region of interest" description="Disordered" evidence="10">
    <location>
        <begin position="1"/>
        <end position="132"/>
    </location>
</feature>
<evidence type="ECO:0000256" key="10">
    <source>
        <dbReference type="SAM" id="MobiDB-lite"/>
    </source>
</evidence>
<dbReference type="InterPro" id="IPR031398">
    <property type="entry name" value="She3"/>
</dbReference>
<keyword evidence="6 9" id="KW-0175">Coiled coil</keyword>
<feature type="compositionally biased region" description="Polar residues" evidence="10">
    <location>
        <begin position="252"/>
        <end position="269"/>
    </location>
</feature>
<evidence type="ECO:0000256" key="2">
    <source>
        <dbReference type="ARBA" id="ARBA00019884"/>
    </source>
</evidence>
<evidence type="ECO:0000256" key="9">
    <source>
        <dbReference type="RuleBase" id="RU362142"/>
    </source>
</evidence>
<protein>
    <recommendedName>
        <fullName evidence="2 9">SWI5-dependent HO expression protein 3</fullName>
    </recommendedName>
</protein>
<name>A0A5B0SHU7_PUCGR</name>
<comment type="subcellular location">
    <subcellularLocation>
        <location evidence="9">Endoplasmic reticulum membrane</location>
        <topology evidence="9">Peripheral membrane protein</topology>
    </subcellularLocation>
</comment>
<evidence type="ECO:0000256" key="6">
    <source>
        <dbReference type="ARBA" id="ARBA00023054"/>
    </source>
</evidence>
<accession>A0A5B0SHU7</accession>
<evidence type="ECO:0000256" key="7">
    <source>
        <dbReference type="ARBA" id="ARBA00023136"/>
    </source>
</evidence>
<comment type="function">
    <text evidence="8">RNA-binding protein that binds specific mRNAs including the ASH1 mRNA, coding for a repressor of the HO endonuclease. Part of the mRNA localization machinery that restricts accumulation of certain proteins to the bud and in the daughter cell. Required for the delivery of cortical endoplasmic reticulum into the emerging bud.</text>
</comment>
<proteinExistence type="inferred from homology"/>
<feature type="compositionally biased region" description="Low complexity" evidence="10">
    <location>
        <begin position="298"/>
        <end position="308"/>
    </location>
</feature>
<dbReference type="PANTHER" id="PTHR32123:SF9">
    <property type="entry name" value="PROTEIN SPINDLY"/>
    <property type="match status" value="1"/>
</dbReference>
<feature type="coiled-coil region" evidence="9">
    <location>
        <begin position="450"/>
        <end position="533"/>
    </location>
</feature>
<comment type="similarity">
    <text evidence="1 9">Belongs to the SHE3 family.</text>
</comment>
<dbReference type="Pfam" id="PF17078">
    <property type="entry name" value="SHE3"/>
    <property type="match status" value="1"/>
</dbReference>
<feature type="region of interest" description="Disordered" evidence="10">
    <location>
        <begin position="669"/>
        <end position="691"/>
    </location>
</feature>
<evidence type="ECO:0000256" key="4">
    <source>
        <dbReference type="ARBA" id="ARBA00022824"/>
    </source>
</evidence>
<evidence type="ECO:0000313" key="12">
    <source>
        <dbReference type="Proteomes" id="UP000325313"/>
    </source>
</evidence>
<dbReference type="InterPro" id="IPR051149">
    <property type="entry name" value="Spindly/BICDR_Dynein_Adapter"/>
</dbReference>
<feature type="compositionally biased region" description="Polar residues" evidence="10">
    <location>
        <begin position="360"/>
        <end position="387"/>
    </location>
</feature>
<feature type="compositionally biased region" description="Low complexity" evidence="10">
    <location>
        <begin position="217"/>
        <end position="234"/>
    </location>
</feature>
<evidence type="ECO:0000313" key="11">
    <source>
        <dbReference type="EMBL" id="KAA1137069.1"/>
    </source>
</evidence>
<dbReference type="EMBL" id="VDEP01000012">
    <property type="protein sequence ID" value="KAA1137069.1"/>
    <property type="molecule type" value="Genomic_DNA"/>
</dbReference>
<dbReference type="PANTHER" id="PTHR32123">
    <property type="entry name" value="BICD FAMILY-LIKE CARGO ADAPTER"/>
    <property type="match status" value="1"/>
</dbReference>
<keyword evidence="3 9" id="KW-0813">Transport</keyword>
<keyword evidence="4 9" id="KW-0256">Endoplasmic reticulum</keyword>
<evidence type="ECO:0000256" key="5">
    <source>
        <dbReference type="ARBA" id="ARBA00022884"/>
    </source>
</evidence>
<organism evidence="11 12">
    <name type="scientific">Puccinia graminis f. sp. tritici</name>
    <dbReference type="NCBI Taxonomy" id="56615"/>
    <lineage>
        <taxon>Eukaryota</taxon>
        <taxon>Fungi</taxon>
        <taxon>Dikarya</taxon>
        <taxon>Basidiomycota</taxon>
        <taxon>Pucciniomycotina</taxon>
        <taxon>Pucciniomycetes</taxon>
        <taxon>Pucciniales</taxon>
        <taxon>Pucciniaceae</taxon>
        <taxon>Puccinia</taxon>
    </lineage>
</organism>
<keyword evidence="5 9" id="KW-0694">RNA-binding</keyword>
<gene>
    <name evidence="9" type="primary">SHE3</name>
    <name evidence="11" type="ORF">PGTUg99_005155</name>
</gene>
<feature type="compositionally biased region" description="Polar residues" evidence="10">
    <location>
        <begin position="30"/>
        <end position="46"/>
    </location>
</feature>
<keyword evidence="7 9" id="KW-0472">Membrane</keyword>
<reference evidence="11 12" key="1">
    <citation type="submission" date="2019-05" db="EMBL/GenBank/DDBJ databases">
        <title>Emergence of the Ug99 lineage of the wheat stem rust pathogen through somatic hybridization.</title>
        <authorList>
            <person name="Li F."/>
            <person name="Upadhyaya N.M."/>
            <person name="Sperschneider J."/>
            <person name="Matny O."/>
            <person name="Nguyen-Phuc H."/>
            <person name="Mago R."/>
            <person name="Raley C."/>
            <person name="Miller M.E."/>
            <person name="Silverstein K.A.T."/>
            <person name="Henningsen E."/>
            <person name="Hirsch C.D."/>
            <person name="Visser B."/>
            <person name="Pretorius Z.A."/>
            <person name="Steffenson B.J."/>
            <person name="Schwessinger B."/>
            <person name="Dodds P.N."/>
            <person name="Figueroa M."/>
        </authorList>
    </citation>
    <scope>NUCLEOTIDE SEQUENCE [LARGE SCALE GENOMIC DNA]</scope>
    <source>
        <strain evidence="11 12">Ug99</strain>
    </source>
</reference>
<evidence type="ECO:0000256" key="3">
    <source>
        <dbReference type="ARBA" id="ARBA00022448"/>
    </source>
</evidence>
<evidence type="ECO:0000256" key="8">
    <source>
        <dbReference type="ARBA" id="ARBA00024975"/>
    </source>
</evidence>
<feature type="compositionally biased region" description="Polar residues" evidence="10">
    <location>
        <begin position="53"/>
        <end position="69"/>
    </location>
</feature>
<feature type="region of interest" description="Disordered" evidence="10">
    <location>
        <begin position="155"/>
        <end position="273"/>
    </location>
</feature>
<feature type="region of interest" description="Disordered" evidence="10">
    <location>
        <begin position="348"/>
        <end position="433"/>
    </location>
</feature>
<dbReference type="GO" id="GO:0005789">
    <property type="term" value="C:endoplasmic reticulum membrane"/>
    <property type="evidence" value="ECO:0007669"/>
    <property type="project" value="UniProtKB-SubCell"/>
</dbReference>
<feature type="compositionally biased region" description="Polar residues" evidence="10">
    <location>
        <begin position="418"/>
        <end position="433"/>
    </location>
</feature>
<feature type="compositionally biased region" description="Polar residues" evidence="10">
    <location>
        <begin position="96"/>
        <end position="132"/>
    </location>
</feature>
<dbReference type="GO" id="GO:0048309">
    <property type="term" value="P:endoplasmic reticulum inheritance"/>
    <property type="evidence" value="ECO:0007669"/>
    <property type="project" value="InterPro"/>
</dbReference>
<feature type="compositionally biased region" description="Pro residues" evidence="10">
    <location>
        <begin position="682"/>
        <end position="691"/>
    </location>
</feature>
<keyword evidence="9" id="KW-0509">mRNA transport</keyword>
<feature type="compositionally biased region" description="Low complexity" evidence="10">
    <location>
        <begin position="672"/>
        <end position="681"/>
    </location>
</feature>
<dbReference type="Proteomes" id="UP000325313">
    <property type="component" value="Unassembled WGS sequence"/>
</dbReference>